<name>X1KCP7_9ZZZZ</name>
<sequence>QIQEELNIEAANILINTTHVHGAGYLVCEDVETRTIQAVKKAWQNMVPVNIGVGTGYEDRIMENRRLKLKNGKEWTIRHANPLPPEEEVVGIGPVDPEIGILRLDRKNGKTLAVVFNFACHPYQGIPGKTMTADFPGFASKLIEENLGDGATAIFIQGFAGDISTVLYKDVNSPRDAELLGNMLGISTLEALNEIPAGKAGDLNVITEIIKLPRRTDLPERIDSLKTEEARLLQSLRGTSLNLKTFIPLYIKYNLSDEYPSYYSHRYLHDEMMGRNDLENLDTENRRNIDKYLRNIYAMERLARIQENMFFLEKFNELNMAAGEETIDVEIQAMRIGNFVLITFPAEVSVQVGLNIKKISPHEFTFAAGYTNGYIHYAPTAEQFEGEAYEDSNCLLAPEWQEIYEKKVSEMLKKL</sequence>
<organism evidence="2">
    <name type="scientific">marine sediment metagenome</name>
    <dbReference type="NCBI Taxonomy" id="412755"/>
    <lineage>
        <taxon>unclassified sequences</taxon>
        <taxon>metagenomes</taxon>
        <taxon>ecological metagenomes</taxon>
    </lineage>
</organism>
<protein>
    <recommendedName>
        <fullName evidence="1">Neutral/alkaline non-lysosomal ceramidase N-terminal domain-containing protein</fullName>
    </recommendedName>
</protein>
<dbReference type="Pfam" id="PF04734">
    <property type="entry name" value="Ceramidase_alk"/>
    <property type="match status" value="1"/>
</dbReference>
<feature type="non-terminal residue" evidence="2">
    <location>
        <position position="1"/>
    </location>
</feature>
<comment type="caution">
    <text evidence="2">The sequence shown here is derived from an EMBL/GenBank/DDBJ whole genome shotgun (WGS) entry which is preliminary data.</text>
</comment>
<accession>X1KCP7</accession>
<dbReference type="InterPro" id="IPR031329">
    <property type="entry name" value="NEUT/ALK_ceramidase_N"/>
</dbReference>
<evidence type="ECO:0000259" key="1">
    <source>
        <dbReference type="Pfam" id="PF04734"/>
    </source>
</evidence>
<proteinExistence type="predicted"/>
<dbReference type="AlphaFoldDB" id="X1KCP7"/>
<feature type="domain" description="Neutral/alkaline non-lysosomal ceramidase N-terminal" evidence="1">
    <location>
        <begin position="299"/>
        <end position="404"/>
    </location>
</feature>
<reference evidence="2" key="1">
    <citation type="journal article" date="2014" name="Front. Microbiol.">
        <title>High frequency of phylogenetically diverse reductive dehalogenase-homologous genes in deep subseafloor sedimentary metagenomes.</title>
        <authorList>
            <person name="Kawai M."/>
            <person name="Futagami T."/>
            <person name="Toyoda A."/>
            <person name="Takaki Y."/>
            <person name="Nishi S."/>
            <person name="Hori S."/>
            <person name="Arai W."/>
            <person name="Tsubouchi T."/>
            <person name="Morono Y."/>
            <person name="Uchiyama I."/>
            <person name="Ito T."/>
            <person name="Fujiyama A."/>
            <person name="Inagaki F."/>
            <person name="Takami H."/>
        </authorList>
    </citation>
    <scope>NUCLEOTIDE SEQUENCE</scope>
    <source>
        <strain evidence="2">Expedition CK06-06</strain>
    </source>
</reference>
<evidence type="ECO:0000313" key="2">
    <source>
        <dbReference type="EMBL" id="GAI04812.1"/>
    </source>
</evidence>
<dbReference type="EMBL" id="BARV01005891">
    <property type="protein sequence ID" value="GAI04812.1"/>
    <property type="molecule type" value="Genomic_DNA"/>
</dbReference>
<gene>
    <name evidence="2" type="ORF">S06H3_11986</name>
</gene>